<evidence type="ECO:0000313" key="7">
    <source>
        <dbReference type="Proteomes" id="UP001196509"/>
    </source>
</evidence>
<keyword evidence="7" id="KW-1185">Reference proteome</keyword>
<name>A0AAE3CYG5_9HYPH</name>
<dbReference type="SUPFAM" id="SSF56801">
    <property type="entry name" value="Acetyl-CoA synthetase-like"/>
    <property type="match status" value="1"/>
</dbReference>
<sequence>MRVLTDILEEGAAKFGDRTAIVFGEQSLTYRELLDAVLRLTARLQKLGLQPGDKIAFLDENSLEFPVVVFAAAMAGGVFVPVNFRFGADEIAYVVNDARPGLLLVSATYRPVADRARSDFADDVKVLDVPSVAALLAASDAPQPDRPTIEPDSPAMVMYTSGTTGFPKGALLSHGAYIANINAIAAAGELAADDRVMVSLPMFHNGGLIAVLMPTLSLGALAVIMPRGFEPDAVLAVVERHSISATMWVPTMLSMLVNSDAIGSRDVSSLKKIWYGSSPIAPGLLEQVRAAFDADLYQFYGMTETGMTSVLTPDDHRLHPQGTGRQMDPAELRLVDDNGDDAPVGEVGELLSRQTPLGMTGYLGNDDETGKTVVDGWIHTGDMARNLGDGYFVIVDRKKDMIISGAENIYPREIEIALAAHPDVAEVAVFGIPDAVYGEAVCAAVVPAQGAALQPDDLVAWSAARLASYKKPKRVLLLDELPKNAAGKVLKHALKAPFWRVEKRAI</sequence>
<accession>A0AAE3CYG5</accession>
<dbReference type="Pfam" id="PF00501">
    <property type="entry name" value="AMP-binding"/>
    <property type="match status" value="1"/>
</dbReference>
<protein>
    <submittedName>
        <fullName evidence="6">AMP-binding protein</fullName>
    </submittedName>
</protein>
<dbReference type="GO" id="GO:0006631">
    <property type="term" value="P:fatty acid metabolic process"/>
    <property type="evidence" value="ECO:0007669"/>
    <property type="project" value="TreeGrafter"/>
</dbReference>
<dbReference type="PROSITE" id="PS00455">
    <property type="entry name" value="AMP_BINDING"/>
    <property type="match status" value="1"/>
</dbReference>
<feature type="domain" description="AMP-dependent synthetase/ligase" evidence="4">
    <location>
        <begin position="8"/>
        <end position="363"/>
    </location>
</feature>
<dbReference type="InterPro" id="IPR025110">
    <property type="entry name" value="AMP-bd_C"/>
</dbReference>
<dbReference type="GO" id="GO:0046872">
    <property type="term" value="F:metal ion binding"/>
    <property type="evidence" value="ECO:0007669"/>
    <property type="project" value="UniProtKB-KW"/>
</dbReference>
<evidence type="ECO:0000313" key="6">
    <source>
        <dbReference type="EMBL" id="MBW8636245.1"/>
    </source>
</evidence>
<dbReference type="PANTHER" id="PTHR43201:SF5">
    <property type="entry name" value="MEDIUM-CHAIN ACYL-COA LIGASE ACSF2, MITOCHONDRIAL"/>
    <property type="match status" value="1"/>
</dbReference>
<dbReference type="EMBL" id="JAICBX010000001">
    <property type="protein sequence ID" value="MBW8636245.1"/>
    <property type="molecule type" value="Genomic_DNA"/>
</dbReference>
<dbReference type="PANTHER" id="PTHR43201">
    <property type="entry name" value="ACYL-COA SYNTHETASE"/>
    <property type="match status" value="1"/>
</dbReference>
<reference evidence="6" key="1">
    <citation type="submission" date="2021-08" db="EMBL/GenBank/DDBJ databases">
        <title>Hoeflea bacterium WL0058 sp. nov., isolated from the sediment.</title>
        <authorList>
            <person name="Wang L."/>
            <person name="Zhang D."/>
        </authorList>
    </citation>
    <scope>NUCLEOTIDE SEQUENCE</scope>
    <source>
        <strain evidence="6">WL0058</strain>
    </source>
</reference>
<dbReference type="Proteomes" id="UP001196509">
    <property type="component" value="Unassembled WGS sequence"/>
</dbReference>
<comment type="similarity">
    <text evidence="1">Belongs to the ATP-dependent AMP-binding enzyme family.</text>
</comment>
<comment type="caution">
    <text evidence="6">The sequence shown here is derived from an EMBL/GenBank/DDBJ whole genome shotgun (WGS) entry which is preliminary data.</text>
</comment>
<dbReference type="InterPro" id="IPR045851">
    <property type="entry name" value="AMP-bd_C_sf"/>
</dbReference>
<keyword evidence="3" id="KW-0479">Metal-binding</keyword>
<dbReference type="Gene3D" id="3.40.50.12780">
    <property type="entry name" value="N-terminal domain of ligase-like"/>
    <property type="match status" value="1"/>
</dbReference>
<proteinExistence type="inferred from homology"/>
<dbReference type="InterPro" id="IPR042099">
    <property type="entry name" value="ANL_N_sf"/>
</dbReference>
<evidence type="ECO:0000256" key="1">
    <source>
        <dbReference type="ARBA" id="ARBA00006432"/>
    </source>
</evidence>
<feature type="domain" description="AMP-binding enzyme C-terminal" evidence="5">
    <location>
        <begin position="413"/>
        <end position="488"/>
    </location>
</feature>
<keyword evidence="2" id="KW-0436">Ligase</keyword>
<gene>
    <name evidence="6" type="ORF">K1W69_03515</name>
</gene>
<dbReference type="InterPro" id="IPR000873">
    <property type="entry name" value="AMP-dep_synth/lig_dom"/>
</dbReference>
<evidence type="ECO:0000256" key="2">
    <source>
        <dbReference type="ARBA" id="ARBA00022598"/>
    </source>
</evidence>
<dbReference type="Pfam" id="PF13193">
    <property type="entry name" value="AMP-binding_C"/>
    <property type="match status" value="1"/>
</dbReference>
<evidence type="ECO:0000256" key="3">
    <source>
        <dbReference type="ARBA" id="ARBA00022723"/>
    </source>
</evidence>
<dbReference type="AlphaFoldDB" id="A0AAE3CYG5"/>
<dbReference type="RefSeq" id="WP_220226945.1">
    <property type="nucleotide sequence ID" value="NZ_JAICBX010000001.1"/>
</dbReference>
<evidence type="ECO:0000259" key="4">
    <source>
        <dbReference type="Pfam" id="PF00501"/>
    </source>
</evidence>
<dbReference type="GO" id="GO:0031956">
    <property type="term" value="F:medium-chain fatty acid-CoA ligase activity"/>
    <property type="evidence" value="ECO:0007669"/>
    <property type="project" value="TreeGrafter"/>
</dbReference>
<evidence type="ECO:0000259" key="5">
    <source>
        <dbReference type="Pfam" id="PF13193"/>
    </source>
</evidence>
<dbReference type="Gene3D" id="3.30.300.30">
    <property type="match status" value="1"/>
</dbReference>
<dbReference type="InterPro" id="IPR020845">
    <property type="entry name" value="AMP-binding_CS"/>
</dbReference>
<organism evidence="6 7">
    <name type="scientific">Flavimaribacter sediminis</name>
    <dbReference type="NCBI Taxonomy" id="2865987"/>
    <lineage>
        <taxon>Bacteria</taxon>
        <taxon>Pseudomonadati</taxon>
        <taxon>Pseudomonadota</taxon>
        <taxon>Alphaproteobacteria</taxon>
        <taxon>Hyphomicrobiales</taxon>
        <taxon>Rhizobiaceae</taxon>
        <taxon>Flavimaribacter</taxon>
    </lineage>
</organism>